<dbReference type="Proteomes" id="UP000243499">
    <property type="component" value="Chromosome 4"/>
</dbReference>
<dbReference type="AlphaFoldDB" id="A0A2T8JBS4"/>
<accession>A0A2T8JBS4</accession>
<sequence>MMENEATEELGDLDGGRQVVGEGEGAIGEGIYDCDLIYSKAEEVGAAVPRSDGR</sequence>
<organism evidence="1">
    <name type="scientific">Panicum hallii</name>
    <dbReference type="NCBI Taxonomy" id="206008"/>
    <lineage>
        <taxon>Eukaryota</taxon>
        <taxon>Viridiplantae</taxon>
        <taxon>Streptophyta</taxon>
        <taxon>Embryophyta</taxon>
        <taxon>Tracheophyta</taxon>
        <taxon>Spermatophyta</taxon>
        <taxon>Magnoliopsida</taxon>
        <taxon>Liliopsida</taxon>
        <taxon>Poales</taxon>
        <taxon>Poaceae</taxon>
        <taxon>PACMAD clade</taxon>
        <taxon>Panicoideae</taxon>
        <taxon>Panicodae</taxon>
        <taxon>Paniceae</taxon>
        <taxon>Panicinae</taxon>
        <taxon>Panicum</taxon>
        <taxon>Panicum sect. Panicum</taxon>
    </lineage>
</organism>
<proteinExistence type="predicted"/>
<protein>
    <submittedName>
        <fullName evidence="1">Uncharacterized protein</fullName>
    </submittedName>
</protein>
<dbReference type="Gramene" id="PVH47374">
    <property type="protein sequence ID" value="PVH47374"/>
    <property type="gene ID" value="PAHAL_4G045700"/>
</dbReference>
<dbReference type="EMBL" id="CM008049">
    <property type="protein sequence ID" value="PVH47374.1"/>
    <property type="molecule type" value="Genomic_DNA"/>
</dbReference>
<evidence type="ECO:0000313" key="1">
    <source>
        <dbReference type="EMBL" id="PVH47374.1"/>
    </source>
</evidence>
<name>A0A2T8JBS4_9POAL</name>
<gene>
    <name evidence="1" type="ORF">PAHAL_4G045700</name>
</gene>
<reference evidence="1" key="1">
    <citation type="submission" date="2018-04" db="EMBL/GenBank/DDBJ databases">
        <title>WGS assembly of Panicum hallii.</title>
        <authorList>
            <person name="Lovell J."/>
            <person name="Jenkins J."/>
            <person name="Lowry D."/>
            <person name="Mamidi S."/>
            <person name="Sreedasyam A."/>
            <person name="Weng X."/>
            <person name="Barry K."/>
            <person name="Bonette J."/>
            <person name="Campitelli B."/>
            <person name="Daum C."/>
            <person name="Gordon S."/>
            <person name="Gould B."/>
            <person name="Lipzen A."/>
            <person name="Macqueen A."/>
            <person name="Palacio-Mejia J."/>
            <person name="Plott C."/>
            <person name="Shakirov E."/>
            <person name="Shu S."/>
            <person name="Yoshinaga Y."/>
            <person name="Zane M."/>
            <person name="Rokhsar D."/>
            <person name="Grimwood J."/>
            <person name="Schmutz J."/>
            <person name="Juenger T."/>
        </authorList>
    </citation>
    <scope>NUCLEOTIDE SEQUENCE [LARGE SCALE GENOMIC DNA]</scope>
    <source>
        <strain evidence="1">FIL2</strain>
    </source>
</reference>